<keyword evidence="4" id="KW-0328">Glycosyltransferase</keyword>
<dbReference type="UniPathway" id="UPA00378"/>
<organism evidence="10 11">
    <name type="scientific">Xiphophorus couchianus</name>
    <name type="common">Monterrey platyfish</name>
    <dbReference type="NCBI Taxonomy" id="32473"/>
    <lineage>
        <taxon>Eukaryota</taxon>
        <taxon>Metazoa</taxon>
        <taxon>Chordata</taxon>
        <taxon>Craniata</taxon>
        <taxon>Vertebrata</taxon>
        <taxon>Euteleostomi</taxon>
        <taxon>Actinopterygii</taxon>
        <taxon>Neopterygii</taxon>
        <taxon>Teleostei</taxon>
        <taxon>Neoteleostei</taxon>
        <taxon>Acanthomorphata</taxon>
        <taxon>Ovalentaria</taxon>
        <taxon>Atherinomorphae</taxon>
        <taxon>Cyprinodontiformes</taxon>
        <taxon>Poeciliidae</taxon>
        <taxon>Poeciliinae</taxon>
        <taxon>Xiphophorus</taxon>
    </lineage>
</organism>
<evidence type="ECO:0000256" key="8">
    <source>
        <dbReference type="ARBA" id="ARBA00023136"/>
    </source>
</evidence>
<dbReference type="Pfam" id="PF02366">
    <property type="entry name" value="PMT"/>
    <property type="match status" value="1"/>
</dbReference>
<evidence type="ECO:0000313" key="11">
    <source>
        <dbReference type="Proteomes" id="UP000261380"/>
    </source>
</evidence>
<dbReference type="GO" id="GO:0016020">
    <property type="term" value="C:membrane"/>
    <property type="evidence" value="ECO:0007669"/>
    <property type="project" value="InterPro"/>
</dbReference>
<dbReference type="STRING" id="32473.ENSXCOP00000025120"/>
<dbReference type="Ensembl" id="ENSXCOT00000025425.1">
    <property type="protein sequence ID" value="ENSXCOP00000025120.1"/>
    <property type="gene ID" value="ENSXCOG00000018756.1"/>
</dbReference>
<protein>
    <recommendedName>
        <fullName evidence="9">ArnT-like N-terminal domain-containing protein</fullName>
    </recommendedName>
</protein>
<evidence type="ECO:0000256" key="2">
    <source>
        <dbReference type="ARBA" id="ARBA00004922"/>
    </source>
</evidence>
<sequence length="146" mass="15622">APAMLHLPLVVTTRLDLVLVLVTLLSLWTRLSGLGHPGAVVFDEVYYGQFLSLYMKRTFFIDDSGPPLGHALLALGAYLGGFDGNFVGNRIGAAYPCSLSVWSLRLLPALGGALCVPLGYLLTLELRCSHLSALGAALADLLLLLW</sequence>
<keyword evidence="8" id="KW-0472">Membrane</keyword>
<keyword evidence="6" id="KW-0812">Transmembrane</keyword>
<proteinExistence type="inferred from homology"/>
<reference evidence="10" key="1">
    <citation type="submission" date="2025-08" db="UniProtKB">
        <authorList>
            <consortium name="Ensembl"/>
        </authorList>
    </citation>
    <scope>IDENTIFICATION</scope>
</reference>
<dbReference type="InterPro" id="IPR027005">
    <property type="entry name" value="PMT-like"/>
</dbReference>
<dbReference type="Proteomes" id="UP000261380">
    <property type="component" value="Unplaced"/>
</dbReference>
<dbReference type="GO" id="GO:0005783">
    <property type="term" value="C:endoplasmic reticulum"/>
    <property type="evidence" value="ECO:0007669"/>
    <property type="project" value="TreeGrafter"/>
</dbReference>
<comment type="similarity">
    <text evidence="3">Belongs to the glycosyltransferase 39 family.</text>
</comment>
<evidence type="ECO:0000256" key="1">
    <source>
        <dbReference type="ARBA" id="ARBA00004127"/>
    </source>
</evidence>
<evidence type="ECO:0000259" key="9">
    <source>
        <dbReference type="Pfam" id="PF02366"/>
    </source>
</evidence>
<dbReference type="PANTHER" id="PTHR10050">
    <property type="entry name" value="DOLICHYL-PHOSPHATE-MANNOSE--PROTEIN MANNOSYLTRANSFERASE"/>
    <property type="match status" value="1"/>
</dbReference>
<accession>A0A3B5MY49</accession>
<keyword evidence="11" id="KW-1185">Reference proteome</keyword>
<dbReference type="PANTHER" id="PTHR10050:SF51">
    <property type="entry name" value="PROTEIN O-MANNOSYL-TRANSFERASE 1"/>
    <property type="match status" value="1"/>
</dbReference>
<dbReference type="GO" id="GO:0004169">
    <property type="term" value="F:dolichyl-phosphate-mannose-protein mannosyltransferase activity"/>
    <property type="evidence" value="ECO:0007669"/>
    <property type="project" value="TreeGrafter"/>
</dbReference>
<evidence type="ECO:0000256" key="5">
    <source>
        <dbReference type="ARBA" id="ARBA00022679"/>
    </source>
</evidence>
<evidence type="ECO:0000256" key="3">
    <source>
        <dbReference type="ARBA" id="ARBA00007222"/>
    </source>
</evidence>
<dbReference type="GeneTree" id="ENSGT00940000158049"/>
<reference evidence="10" key="2">
    <citation type="submission" date="2025-09" db="UniProtKB">
        <authorList>
            <consortium name="Ensembl"/>
        </authorList>
    </citation>
    <scope>IDENTIFICATION</scope>
</reference>
<comment type="pathway">
    <text evidence="2">Protein modification; protein glycosylation.</text>
</comment>
<keyword evidence="7" id="KW-1133">Transmembrane helix</keyword>
<name>A0A3B5MY49_9TELE</name>
<keyword evidence="5" id="KW-0808">Transferase</keyword>
<evidence type="ECO:0000256" key="7">
    <source>
        <dbReference type="ARBA" id="ARBA00022989"/>
    </source>
</evidence>
<comment type="subcellular location">
    <subcellularLocation>
        <location evidence="1">Endomembrane system</location>
        <topology evidence="1">Multi-pass membrane protein</topology>
    </subcellularLocation>
</comment>
<dbReference type="InterPro" id="IPR003342">
    <property type="entry name" value="ArnT-like_N"/>
</dbReference>
<evidence type="ECO:0000256" key="6">
    <source>
        <dbReference type="ARBA" id="ARBA00022692"/>
    </source>
</evidence>
<evidence type="ECO:0000313" key="10">
    <source>
        <dbReference type="Ensembl" id="ENSXCOP00000025120.1"/>
    </source>
</evidence>
<evidence type="ECO:0000256" key="4">
    <source>
        <dbReference type="ARBA" id="ARBA00022676"/>
    </source>
</evidence>
<dbReference type="AlphaFoldDB" id="A0A3B5MY49"/>
<feature type="domain" description="ArnT-like N-terminal" evidence="9">
    <location>
        <begin position="21"/>
        <end position="138"/>
    </location>
</feature>